<dbReference type="InterPro" id="IPR057670">
    <property type="entry name" value="SH3_retrovirus"/>
</dbReference>
<sequence length="306" mass="35039">MLNLERCILKSKSLPSFLCGEIVSTTAYILNRSPTRRVEDKTPKEAWTGAKPNVTHLRIFGLVCYKHVPNQPRRVLDDKGTPYILIGYHSTKGYKLYELENSQVSTSKEVIYDENGSWNRNATSKEEFSATPIVNKDRAPIVRRIIIRLVGKLLYLTTTRSGISYSVRKFSIKPMMCHFQAATRVLKYFKLPSTFVDLIRHVVKIPGSHLLVIMSLLDRPMCLGNLKSKAPFLDPPLKLKQPTIVFCDNEYTIYLIGKKNKALKKPIRHHQCGNNTSISSLNLYLHLHFIKSFSSWAYLIPPTCER</sequence>
<protein>
    <recommendedName>
        <fullName evidence="1">Retroviral polymerase SH3-like domain-containing protein</fullName>
    </recommendedName>
</protein>
<keyword evidence="3" id="KW-1185">Reference proteome</keyword>
<feature type="non-terminal residue" evidence="2">
    <location>
        <position position="306"/>
    </location>
</feature>
<gene>
    <name evidence="2" type="ORF">CR513_10733</name>
</gene>
<dbReference type="PANTHER" id="PTHR42648:SF18">
    <property type="entry name" value="RETROTRANSPOSON, UNCLASSIFIED-LIKE PROTEIN"/>
    <property type="match status" value="1"/>
</dbReference>
<dbReference type="AlphaFoldDB" id="A0A371HRK5"/>
<dbReference type="EMBL" id="QJKJ01001879">
    <property type="protein sequence ID" value="RDY05438.1"/>
    <property type="molecule type" value="Genomic_DNA"/>
</dbReference>
<organism evidence="2 3">
    <name type="scientific">Mucuna pruriens</name>
    <name type="common">Velvet bean</name>
    <name type="synonym">Dolichos pruriens</name>
    <dbReference type="NCBI Taxonomy" id="157652"/>
    <lineage>
        <taxon>Eukaryota</taxon>
        <taxon>Viridiplantae</taxon>
        <taxon>Streptophyta</taxon>
        <taxon>Embryophyta</taxon>
        <taxon>Tracheophyta</taxon>
        <taxon>Spermatophyta</taxon>
        <taxon>Magnoliopsida</taxon>
        <taxon>eudicotyledons</taxon>
        <taxon>Gunneridae</taxon>
        <taxon>Pentapetalae</taxon>
        <taxon>rosids</taxon>
        <taxon>fabids</taxon>
        <taxon>Fabales</taxon>
        <taxon>Fabaceae</taxon>
        <taxon>Papilionoideae</taxon>
        <taxon>50 kb inversion clade</taxon>
        <taxon>NPAAA clade</taxon>
        <taxon>indigoferoid/millettioid clade</taxon>
        <taxon>Phaseoleae</taxon>
        <taxon>Mucuna</taxon>
    </lineage>
</organism>
<dbReference type="InterPro" id="IPR039537">
    <property type="entry name" value="Retrotran_Ty1/copia-like"/>
</dbReference>
<proteinExistence type="predicted"/>
<dbReference type="OrthoDB" id="6776856at2759"/>
<feature type="non-terminal residue" evidence="2">
    <location>
        <position position="1"/>
    </location>
</feature>
<reference evidence="2" key="1">
    <citation type="submission" date="2018-05" db="EMBL/GenBank/DDBJ databases">
        <title>Draft genome of Mucuna pruriens seed.</title>
        <authorList>
            <person name="Nnadi N.E."/>
            <person name="Vos R."/>
            <person name="Hasami M.H."/>
            <person name="Devisetty U.K."/>
            <person name="Aguiy J.C."/>
        </authorList>
    </citation>
    <scope>NUCLEOTIDE SEQUENCE [LARGE SCALE GENOMIC DNA]</scope>
    <source>
        <strain evidence="2">JCA_2017</strain>
    </source>
</reference>
<dbReference type="GO" id="GO:0015074">
    <property type="term" value="P:DNA integration"/>
    <property type="evidence" value="ECO:0007669"/>
    <property type="project" value="UniProtKB-KW"/>
</dbReference>
<name>A0A371HRK5_MUCPR</name>
<dbReference type="GO" id="GO:0003964">
    <property type="term" value="F:RNA-directed DNA polymerase activity"/>
    <property type="evidence" value="ECO:0007669"/>
    <property type="project" value="UniProtKB-KW"/>
</dbReference>
<feature type="domain" description="Retroviral polymerase SH3-like" evidence="1">
    <location>
        <begin position="63"/>
        <end position="123"/>
    </location>
</feature>
<dbReference type="Proteomes" id="UP000257109">
    <property type="component" value="Unassembled WGS sequence"/>
</dbReference>
<dbReference type="GO" id="GO:0006310">
    <property type="term" value="P:DNA recombination"/>
    <property type="evidence" value="ECO:0007669"/>
    <property type="project" value="UniProtKB-KW"/>
</dbReference>
<evidence type="ECO:0000313" key="2">
    <source>
        <dbReference type="EMBL" id="RDY05438.1"/>
    </source>
</evidence>
<dbReference type="PANTHER" id="PTHR42648">
    <property type="entry name" value="TRANSPOSASE, PUTATIVE-RELATED"/>
    <property type="match status" value="1"/>
</dbReference>
<evidence type="ECO:0000259" key="1">
    <source>
        <dbReference type="Pfam" id="PF25597"/>
    </source>
</evidence>
<dbReference type="STRING" id="157652.A0A371HRK5"/>
<dbReference type="GO" id="GO:0003887">
    <property type="term" value="F:DNA-directed DNA polymerase activity"/>
    <property type="evidence" value="ECO:0007669"/>
    <property type="project" value="UniProtKB-KW"/>
</dbReference>
<dbReference type="GO" id="GO:0016787">
    <property type="term" value="F:hydrolase activity"/>
    <property type="evidence" value="ECO:0007669"/>
    <property type="project" value="UniProtKB-KW"/>
</dbReference>
<dbReference type="GO" id="GO:0004519">
    <property type="term" value="F:endonuclease activity"/>
    <property type="evidence" value="ECO:0007669"/>
    <property type="project" value="UniProtKB-KW"/>
</dbReference>
<evidence type="ECO:0000313" key="3">
    <source>
        <dbReference type="Proteomes" id="UP000257109"/>
    </source>
</evidence>
<dbReference type="GO" id="GO:0046872">
    <property type="term" value="F:metal ion binding"/>
    <property type="evidence" value="ECO:0007669"/>
    <property type="project" value="UniProtKB-KW"/>
</dbReference>
<accession>A0A371HRK5</accession>
<comment type="caution">
    <text evidence="2">The sequence shown here is derived from an EMBL/GenBank/DDBJ whole genome shotgun (WGS) entry which is preliminary data.</text>
</comment>
<dbReference type="Pfam" id="PF25597">
    <property type="entry name" value="SH3_retrovirus"/>
    <property type="match status" value="1"/>
</dbReference>